<proteinExistence type="predicted"/>
<name>A0A7X0KV87_9MICO</name>
<feature type="chain" id="PRO_5031144660" evidence="1">
    <location>
        <begin position="26"/>
        <end position="143"/>
    </location>
</feature>
<keyword evidence="1" id="KW-0732">Signal</keyword>
<dbReference type="Proteomes" id="UP000537775">
    <property type="component" value="Unassembled WGS sequence"/>
</dbReference>
<feature type="signal peptide" evidence="1">
    <location>
        <begin position="1"/>
        <end position="25"/>
    </location>
</feature>
<gene>
    <name evidence="2" type="ORF">HD594_002147</name>
</gene>
<dbReference type="AlphaFoldDB" id="A0A7X0KV87"/>
<protein>
    <submittedName>
        <fullName evidence="2">Uncharacterized protein</fullName>
    </submittedName>
</protein>
<evidence type="ECO:0000256" key="1">
    <source>
        <dbReference type="SAM" id="SignalP"/>
    </source>
</evidence>
<evidence type="ECO:0000313" key="2">
    <source>
        <dbReference type="EMBL" id="MBB6391834.1"/>
    </source>
</evidence>
<accession>A0A7X0KV87</accession>
<dbReference type="EMBL" id="JACHML010000001">
    <property type="protein sequence ID" value="MBB6391834.1"/>
    <property type="molecule type" value="Genomic_DNA"/>
</dbReference>
<dbReference type="PROSITE" id="PS51257">
    <property type="entry name" value="PROKAR_LIPOPROTEIN"/>
    <property type="match status" value="1"/>
</dbReference>
<reference evidence="2 3" key="1">
    <citation type="submission" date="2020-08" db="EMBL/GenBank/DDBJ databases">
        <title>Sequencing the genomes of 1000 actinobacteria strains.</title>
        <authorList>
            <person name="Klenk H.-P."/>
        </authorList>
    </citation>
    <scope>NUCLEOTIDE SEQUENCE [LARGE SCALE GENOMIC DNA]</scope>
    <source>
        <strain evidence="2 3">DSM 12511</strain>
    </source>
</reference>
<organism evidence="2 3">
    <name type="scientific">Microbacterium thalassium</name>
    <dbReference type="NCBI Taxonomy" id="362649"/>
    <lineage>
        <taxon>Bacteria</taxon>
        <taxon>Bacillati</taxon>
        <taxon>Actinomycetota</taxon>
        <taxon>Actinomycetes</taxon>
        <taxon>Micrococcales</taxon>
        <taxon>Microbacteriaceae</taxon>
        <taxon>Microbacterium</taxon>
    </lineage>
</organism>
<sequence>MIPARRLLATSLLGATIAAGVSGCAAGPSITQEQFIEDADAICADANAAIEALEWQTSDADTDENKQLYLDEVLPRIRQMVADIRDLGYPAGDEEALAAIFDDTTAILDDLAGADPSEIGSGADPFADVTQRMSAYGLIECAG</sequence>
<keyword evidence="3" id="KW-1185">Reference proteome</keyword>
<dbReference type="RefSeq" id="WP_184750959.1">
    <property type="nucleotide sequence ID" value="NZ_BAAAJR010000005.1"/>
</dbReference>
<comment type="caution">
    <text evidence="2">The sequence shown here is derived from an EMBL/GenBank/DDBJ whole genome shotgun (WGS) entry which is preliminary data.</text>
</comment>
<evidence type="ECO:0000313" key="3">
    <source>
        <dbReference type="Proteomes" id="UP000537775"/>
    </source>
</evidence>